<reference evidence="1 2" key="1">
    <citation type="journal article" date="2019" name="Sci. Rep.">
        <title>Orb-weaving spider Araneus ventricosus genome elucidates the spidroin gene catalogue.</title>
        <authorList>
            <person name="Kono N."/>
            <person name="Nakamura H."/>
            <person name="Ohtoshi R."/>
            <person name="Moran D.A.P."/>
            <person name="Shinohara A."/>
            <person name="Yoshida Y."/>
            <person name="Fujiwara M."/>
            <person name="Mori M."/>
            <person name="Tomita M."/>
            <person name="Arakawa K."/>
        </authorList>
    </citation>
    <scope>NUCLEOTIDE SEQUENCE [LARGE SCALE GENOMIC DNA]</scope>
</reference>
<organism evidence="1 2">
    <name type="scientific">Araneus ventricosus</name>
    <name type="common">Orbweaver spider</name>
    <name type="synonym">Epeira ventricosa</name>
    <dbReference type="NCBI Taxonomy" id="182803"/>
    <lineage>
        <taxon>Eukaryota</taxon>
        <taxon>Metazoa</taxon>
        <taxon>Ecdysozoa</taxon>
        <taxon>Arthropoda</taxon>
        <taxon>Chelicerata</taxon>
        <taxon>Arachnida</taxon>
        <taxon>Araneae</taxon>
        <taxon>Araneomorphae</taxon>
        <taxon>Entelegynae</taxon>
        <taxon>Araneoidea</taxon>
        <taxon>Araneidae</taxon>
        <taxon>Araneus</taxon>
    </lineage>
</organism>
<accession>A0A4Y2P2J8</accession>
<evidence type="ECO:0000313" key="2">
    <source>
        <dbReference type="Proteomes" id="UP000499080"/>
    </source>
</evidence>
<name>A0A4Y2P2J8_ARAVE</name>
<protein>
    <submittedName>
        <fullName evidence="1">Uncharacterized protein</fullName>
    </submittedName>
</protein>
<gene>
    <name evidence="1" type="ORF">AVEN_176453_1</name>
</gene>
<evidence type="ECO:0000313" key="1">
    <source>
        <dbReference type="EMBL" id="GBN45302.1"/>
    </source>
</evidence>
<dbReference type="AlphaFoldDB" id="A0A4Y2P2J8"/>
<dbReference type="EMBL" id="BGPR01010281">
    <property type="protein sequence ID" value="GBN45302.1"/>
    <property type="molecule type" value="Genomic_DNA"/>
</dbReference>
<comment type="caution">
    <text evidence="1">The sequence shown here is derived from an EMBL/GenBank/DDBJ whole genome shotgun (WGS) entry which is preliminary data.</text>
</comment>
<dbReference type="Proteomes" id="UP000499080">
    <property type="component" value="Unassembled WGS sequence"/>
</dbReference>
<keyword evidence="2" id="KW-1185">Reference proteome</keyword>
<proteinExistence type="predicted"/>
<sequence>MATRSPSYYGGCPCMPGQDRGNSVCDLWLSRMVEYPNFRPYRSNSQRFSALRTSFGIECRARECSALYKYITFHISPRIPPNYSEPEQLTVC</sequence>